<dbReference type="Gene3D" id="3.40.50.360">
    <property type="match status" value="1"/>
</dbReference>
<evidence type="ECO:0000259" key="4">
    <source>
        <dbReference type="PROSITE" id="PS50902"/>
    </source>
</evidence>
<keyword evidence="2" id="KW-0285">Flavoprotein</keyword>
<dbReference type="EMBL" id="LUTU01000005">
    <property type="protein sequence ID" value="OAJ68618.1"/>
    <property type="molecule type" value="Genomic_DNA"/>
</dbReference>
<dbReference type="InterPro" id="IPR001226">
    <property type="entry name" value="Flavodoxin_CS"/>
</dbReference>
<dbReference type="GO" id="GO:0010181">
    <property type="term" value="F:FMN binding"/>
    <property type="evidence" value="ECO:0007669"/>
    <property type="project" value="InterPro"/>
</dbReference>
<dbReference type="InterPro" id="IPR029039">
    <property type="entry name" value="Flavoprotein-like_sf"/>
</dbReference>
<dbReference type="PROSITE" id="PS50902">
    <property type="entry name" value="FLAVODOXIN_LIKE"/>
    <property type="match status" value="1"/>
</dbReference>
<organism evidence="5 6">
    <name type="scientific">Gluconobacter cerinus</name>
    <dbReference type="NCBI Taxonomy" id="38307"/>
    <lineage>
        <taxon>Bacteria</taxon>
        <taxon>Pseudomonadati</taxon>
        <taxon>Pseudomonadota</taxon>
        <taxon>Alphaproteobacteria</taxon>
        <taxon>Acetobacterales</taxon>
        <taxon>Acetobacteraceae</taxon>
        <taxon>Gluconobacter</taxon>
    </lineage>
</organism>
<dbReference type="PANTHER" id="PTHR30546">
    <property type="entry name" value="FLAVODOXIN-RELATED PROTEIN WRBA-RELATED"/>
    <property type="match status" value="1"/>
</dbReference>
<dbReference type="GO" id="GO:0009055">
    <property type="term" value="F:electron transfer activity"/>
    <property type="evidence" value="ECO:0007669"/>
    <property type="project" value="InterPro"/>
</dbReference>
<keyword evidence="3" id="KW-0288">FMN</keyword>
<name>A0A1B6VNI2_9PROT</name>
<dbReference type="PROSITE" id="PS00201">
    <property type="entry name" value="FLAVODOXIN"/>
    <property type="match status" value="1"/>
</dbReference>
<dbReference type="PATRIC" id="fig|38307.3.peg.1361"/>
<accession>A0A1B6VNI2</accession>
<gene>
    <name evidence="5" type="ORF">A0123_01326</name>
</gene>
<evidence type="ECO:0000256" key="1">
    <source>
        <dbReference type="ARBA" id="ARBA00001917"/>
    </source>
</evidence>
<dbReference type="Pfam" id="PF03358">
    <property type="entry name" value="FMN_red"/>
    <property type="match status" value="1"/>
</dbReference>
<comment type="cofactor">
    <cofactor evidence="1">
        <name>FMN</name>
        <dbReference type="ChEBI" id="CHEBI:58210"/>
    </cofactor>
</comment>
<sequence>MSKVLVVYHSGYGHTKVVAEHVAQGAQAQLVAISADGEITEAEWAALDDADAIIFGTPTYMGNVSWQFKKFADATSKIWFTRGWQDKVFGGFTNSASPNGDKQVTLITLQTLASQHGGIWVSLGIPPSNTLEATGDDPNNLGGSVGLLARAPANAGVDGVQKGDLLTAERYGRHVADIAARLKA</sequence>
<comment type="caution">
    <text evidence="5">The sequence shown here is derived from an EMBL/GenBank/DDBJ whole genome shotgun (WGS) entry which is preliminary data.</text>
</comment>
<dbReference type="Proteomes" id="UP000077786">
    <property type="component" value="Unassembled WGS sequence"/>
</dbReference>
<evidence type="ECO:0000256" key="3">
    <source>
        <dbReference type="ARBA" id="ARBA00022643"/>
    </source>
</evidence>
<protein>
    <submittedName>
        <fullName evidence="5">Flavodoxin</fullName>
    </submittedName>
</protein>
<evidence type="ECO:0000313" key="6">
    <source>
        <dbReference type="Proteomes" id="UP000077786"/>
    </source>
</evidence>
<dbReference type="SUPFAM" id="SSF52218">
    <property type="entry name" value="Flavoproteins"/>
    <property type="match status" value="1"/>
</dbReference>
<dbReference type="GO" id="GO:0003955">
    <property type="term" value="F:NAD(P)H dehydrogenase (quinone) activity"/>
    <property type="evidence" value="ECO:0007669"/>
    <property type="project" value="TreeGrafter"/>
</dbReference>
<feature type="domain" description="Flavodoxin-like" evidence="4">
    <location>
        <begin position="4"/>
        <end position="146"/>
    </location>
</feature>
<evidence type="ECO:0000313" key="5">
    <source>
        <dbReference type="EMBL" id="OAJ68618.1"/>
    </source>
</evidence>
<dbReference type="GO" id="GO:0016020">
    <property type="term" value="C:membrane"/>
    <property type="evidence" value="ECO:0007669"/>
    <property type="project" value="TreeGrafter"/>
</dbReference>
<proteinExistence type="predicted"/>
<dbReference type="OrthoDB" id="9801479at2"/>
<dbReference type="AlphaFoldDB" id="A0A1B6VNI2"/>
<dbReference type="PANTHER" id="PTHR30546:SF23">
    <property type="entry name" value="FLAVOPROTEIN-LIKE PROTEIN YCP4-RELATED"/>
    <property type="match status" value="1"/>
</dbReference>
<reference evidence="5 6" key="1">
    <citation type="submission" date="2016-03" db="EMBL/GenBank/DDBJ databases">
        <title>Draft genome sequence of Gluconobacter cerinus strain CECT 9110.</title>
        <authorList>
            <person name="Sainz F."/>
            <person name="Mas A."/>
            <person name="Torija M.J."/>
        </authorList>
    </citation>
    <scope>NUCLEOTIDE SEQUENCE [LARGE SCALE GENOMIC DNA]</scope>
    <source>
        <strain evidence="5 6">CECT 9110</strain>
    </source>
</reference>
<dbReference type="RefSeq" id="WP_064274082.1">
    <property type="nucleotide sequence ID" value="NZ_LUTU01000005.1"/>
</dbReference>
<evidence type="ECO:0000256" key="2">
    <source>
        <dbReference type="ARBA" id="ARBA00022630"/>
    </source>
</evidence>
<dbReference type="InterPro" id="IPR005025">
    <property type="entry name" value="FMN_Rdtase-like_dom"/>
</dbReference>
<dbReference type="InterPro" id="IPR008254">
    <property type="entry name" value="Flavodoxin/NO_synth"/>
</dbReference>